<dbReference type="SUPFAM" id="SSF52540">
    <property type="entry name" value="P-loop containing nucleoside triphosphate hydrolases"/>
    <property type="match status" value="1"/>
</dbReference>
<reference evidence="2 3" key="1">
    <citation type="submission" date="2020-08" db="EMBL/GenBank/DDBJ databases">
        <title>Genomic Encyclopedia of Type Strains, Phase IV (KMG-IV): sequencing the most valuable type-strain genomes for metagenomic binning, comparative biology and taxonomic classification.</title>
        <authorList>
            <person name="Goeker M."/>
        </authorList>
    </citation>
    <scope>NUCLEOTIDE SEQUENCE [LARGE SCALE GENOMIC DNA]</scope>
    <source>
        <strain evidence="2 3">DSM 17245</strain>
    </source>
</reference>
<dbReference type="AlphaFoldDB" id="A0A7W9SJ57"/>
<dbReference type="PANTHER" id="PTHR11669">
    <property type="entry name" value="REPLICATION FACTOR C / DNA POLYMERASE III GAMMA-TAU SUBUNIT"/>
    <property type="match status" value="1"/>
</dbReference>
<dbReference type="EC" id="2.7.7.7" evidence="2"/>
<sequence>MKGISIPDHRIHHAYLVIGQEEDLLRQMAKDFVVRLFHKSKKEESEEQFSLPLEEESTEDRPDFYSEKEEPEDSLSLRIEKEEHPDLIFVDYQEKENGEKKSSISIDQIRQEVKGTVDISPKEGQYKVYVLCHSDKMTVEAQNALLKTLEEAPEHVIMILLCENENKLLDTVLSRVVRVYVGDMPIDKQWKLLQEIPALRALPAFLKEIAHKKQEEMQKYAEELGQLDGQELYCFLDIILRDVLCYKSTKDHHLLYGQSARESITAMAEKYSYWTLGQWGEYIERYKEGRAVNVAQNYQILDFFLFLSNT</sequence>
<feature type="region of interest" description="Disordered" evidence="1">
    <location>
        <begin position="41"/>
        <end position="75"/>
    </location>
</feature>
<accession>A0A7W9SJ57</accession>
<dbReference type="GeneID" id="85015910"/>
<dbReference type="RefSeq" id="WP_183684868.1">
    <property type="nucleotide sequence ID" value="NZ_JACHHH010000017.1"/>
</dbReference>
<keyword evidence="2" id="KW-0548">Nucleotidyltransferase</keyword>
<protein>
    <submittedName>
        <fullName evidence="2">DNA polymerase-3 subunit delta</fullName>
        <ecNumber evidence="2">2.7.7.7</ecNumber>
    </submittedName>
</protein>
<name>A0A7W9SJ57_9FIRM</name>
<comment type="caution">
    <text evidence="2">The sequence shown here is derived from an EMBL/GenBank/DDBJ whole genome shotgun (WGS) entry which is preliminary data.</text>
</comment>
<dbReference type="GO" id="GO:0003887">
    <property type="term" value="F:DNA-directed DNA polymerase activity"/>
    <property type="evidence" value="ECO:0007669"/>
    <property type="project" value="UniProtKB-EC"/>
</dbReference>
<dbReference type="Proteomes" id="UP000522163">
    <property type="component" value="Unassembled WGS sequence"/>
</dbReference>
<keyword evidence="2" id="KW-0808">Transferase</keyword>
<dbReference type="PANTHER" id="PTHR11669:SF8">
    <property type="entry name" value="DNA POLYMERASE III SUBUNIT DELTA"/>
    <property type="match status" value="1"/>
</dbReference>
<dbReference type="Gene3D" id="3.40.50.300">
    <property type="entry name" value="P-loop containing nucleotide triphosphate hydrolases"/>
    <property type="match status" value="1"/>
</dbReference>
<organism evidence="2 3">
    <name type="scientific">Oribacterium sinus</name>
    <dbReference type="NCBI Taxonomy" id="237576"/>
    <lineage>
        <taxon>Bacteria</taxon>
        <taxon>Bacillati</taxon>
        <taxon>Bacillota</taxon>
        <taxon>Clostridia</taxon>
        <taxon>Lachnospirales</taxon>
        <taxon>Lachnospiraceae</taxon>
        <taxon>Oribacterium</taxon>
    </lineage>
</organism>
<dbReference type="InterPro" id="IPR027417">
    <property type="entry name" value="P-loop_NTPase"/>
</dbReference>
<evidence type="ECO:0000313" key="3">
    <source>
        <dbReference type="Proteomes" id="UP000522163"/>
    </source>
</evidence>
<dbReference type="GO" id="GO:0006261">
    <property type="term" value="P:DNA-templated DNA replication"/>
    <property type="evidence" value="ECO:0007669"/>
    <property type="project" value="TreeGrafter"/>
</dbReference>
<feature type="compositionally biased region" description="Basic and acidic residues" evidence="1">
    <location>
        <begin position="59"/>
        <end position="68"/>
    </location>
</feature>
<dbReference type="InterPro" id="IPR050238">
    <property type="entry name" value="DNA_Rep/Repair_Clamp_Loader"/>
</dbReference>
<dbReference type="EMBL" id="JACHHH010000017">
    <property type="protein sequence ID" value="MBB6042400.1"/>
    <property type="molecule type" value="Genomic_DNA"/>
</dbReference>
<gene>
    <name evidence="2" type="ORF">HNQ46_002400</name>
</gene>
<dbReference type="Pfam" id="PF13177">
    <property type="entry name" value="DNA_pol3_delta2"/>
    <property type="match status" value="1"/>
</dbReference>
<proteinExistence type="predicted"/>
<evidence type="ECO:0000313" key="2">
    <source>
        <dbReference type="EMBL" id="MBB6042400.1"/>
    </source>
</evidence>
<evidence type="ECO:0000256" key="1">
    <source>
        <dbReference type="SAM" id="MobiDB-lite"/>
    </source>
</evidence>